<proteinExistence type="predicted"/>
<dbReference type="OrthoDB" id="10037824at2759"/>
<protein>
    <submittedName>
        <fullName evidence="1">Jg2434 protein</fullName>
    </submittedName>
</protein>
<evidence type="ECO:0000313" key="2">
    <source>
        <dbReference type="Proteomes" id="UP000838756"/>
    </source>
</evidence>
<keyword evidence="2" id="KW-1185">Reference proteome</keyword>
<accession>A0A8S4QYH0</accession>
<organism evidence="1 2">
    <name type="scientific">Pararge aegeria aegeria</name>
    <dbReference type="NCBI Taxonomy" id="348720"/>
    <lineage>
        <taxon>Eukaryota</taxon>
        <taxon>Metazoa</taxon>
        <taxon>Ecdysozoa</taxon>
        <taxon>Arthropoda</taxon>
        <taxon>Hexapoda</taxon>
        <taxon>Insecta</taxon>
        <taxon>Pterygota</taxon>
        <taxon>Neoptera</taxon>
        <taxon>Endopterygota</taxon>
        <taxon>Lepidoptera</taxon>
        <taxon>Glossata</taxon>
        <taxon>Ditrysia</taxon>
        <taxon>Papilionoidea</taxon>
        <taxon>Nymphalidae</taxon>
        <taxon>Satyrinae</taxon>
        <taxon>Satyrini</taxon>
        <taxon>Parargina</taxon>
        <taxon>Pararge</taxon>
    </lineage>
</organism>
<dbReference type="Proteomes" id="UP000838756">
    <property type="component" value="Unassembled WGS sequence"/>
</dbReference>
<dbReference type="AlphaFoldDB" id="A0A8S4QYH0"/>
<gene>
    <name evidence="1" type="primary">jg2434</name>
    <name evidence="1" type="ORF">PAEG_LOCUS7754</name>
</gene>
<evidence type="ECO:0000313" key="1">
    <source>
        <dbReference type="EMBL" id="CAH2227225.1"/>
    </source>
</evidence>
<name>A0A8S4QYH0_9NEOP</name>
<dbReference type="EMBL" id="CAKXAJ010022644">
    <property type="protein sequence ID" value="CAH2227225.1"/>
    <property type="molecule type" value="Genomic_DNA"/>
</dbReference>
<reference evidence="1" key="1">
    <citation type="submission" date="2022-03" db="EMBL/GenBank/DDBJ databases">
        <authorList>
            <person name="Lindestad O."/>
        </authorList>
    </citation>
    <scope>NUCLEOTIDE SEQUENCE</scope>
</reference>
<comment type="caution">
    <text evidence="1">The sequence shown here is derived from an EMBL/GenBank/DDBJ whole genome shotgun (WGS) entry which is preliminary data.</text>
</comment>
<sequence length="113" mass="12869">RRARPPRRPRSSCVSRRNVTCYWSLRQKDIPTCKHAMLSVRQQFAHKMQIKRSIAMASKPSIMILLRRLLNVISVNNGQRKSNAASHKMAAALPSWCRASCSQYSAACCRVIN</sequence>
<feature type="non-terminal residue" evidence="1">
    <location>
        <position position="1"/>
    </location>
</feature>